<dbReference type="Gene3D" id="3.20.20.80">
    <property type="entry name" value="Glycosidases"/>
    <property type="match status" value="1"/>
</dbReference>
<evidence type="ECO:0000259" key="4">
    <source>
        <dbReference type="Pfam" id="PF12972"/>
    </source>
</evidence>
<dbReference type="InterPro" id="IPR007781">
    <property type="entry name" value="NAGLU"/>
</dbReference>
<dbReference type="Pfam" id="PF12972">
    <property type="entry name" value="NAGLU_C"/>
    <property type="match status" value="1"/>
</dbReference>
<dbReference type="InterPro" id="IPR024732">
    <property type="entry name" value="NAGLU_C"/>
</dbReference>
<gene>
    <name evidence="5" type="ORF">QJS35_27790</name>
</gene>
<evidence type="ECO:0000313" key="6">
    <source>
        <dbReference type="Proteomes" id="UP001493487"/>
    </source>
</evidence>
<name>A0ABV1L1J9_9BACL</name>
<dbReference type="Gene3D" id="3.30.379.10">
    <property type="entry name" value="Chitobiase/beta-hexosaminidase domain 2-like"/>
    <property type="match status" value="1"/>
</dbReference>
<evidence type="ECO:0000259" key="2">
    <source>
        <dbReference type="Pfam" id="PF05089"/>
    </source>
</evidence>
<sequence>MMNTPQHTKAIYDLIERVIGENKSQWIDIQWLTPVNDHDVFELKTVADRLVIRGTSGSAIASGFYWYLKHECHSHISWCGDRVDVPLPLPAVSLVRKETPYKYRYNLNYCTFSYSMAFWDWERWEREIDWMALNGVNLVLSLVGHEEVWRRLLTRIGFSDEQCKQFICGPAFFAWQWMQNMTSWGGPLPDWWFEERVELARKIHDRMIALGIMPILQGYSGMIPIDFKSKYPKSEPVGQGKWCEFDRPSLLLPSDPMYKEVASIFYEEQKALFGEDIHFYSTDPFHEGGSTEGIDVTAYAREMQREMLKADPQAIWVLQAWQDNPKDALLQGLDKSRVLILDLWCESDPAWKQREAFQGTPWIWCMIQNYGGKNGLFGNLDLIANELPVVLNHSQSGLLAGIGLAMEGIETNPVMYDLLTDMIWRTKAPDVKNWLDMYIQRRYGKLLPIASEAWAYLRRSVYNCNIVQQGATESILCARPAADITSVSTWGPTGYYYEKSDVREASKRLFECFEELKGSEGYLYDLVDVTRQAVADLARETYHEFISAFQNKDLALFDFKAGQFLQLVGLQDKLLGTCKEFLLGRWIADARELGRSDEDKDWLEFNARTLITLWGTEQSQQPLHDYSHREWSGLIADFYYPRWAMYIASLRHSIEQNQEAEPIDWYEWEYRWTRNTNPFVVEPTVNMVEIMEEIIPLLG</sequence>
<reference evidence="5 6" key="1">
    <citation type="journal article" date="2023" name="Genome Announc.">
        <title>Pan-Genome Analyses of the Genus Cohnella and Proposal of the Novel Species Cohnella silvisoli sp. nov., Isolated from Forest Soil.</title>
        <authorList>
            <person name="Wang C."/>
            <person name="Mao L."/>
            <person name="Bao G."/>
            <person name="Zhu H."/>
        </authorList>
    </citation>
    <scope>NUCLEOTIDE SEQUENCE [LARGE SCALE GENOMIC DNA]</scope>
    <source>
        <strain evidence="5 6">NL03-T5-1</strain>
    </source>
</reference>
<feature type="domain" description="Alpha-N-acetylglucosaminidase N-terminal" evidence="3">
    <location>
        <begin position="10"/>
        <end position="91"/>
    </location>
</feature>
<dbReference type="InterPro" id="IPR024240">
    <property type="entry name" value="NAGLU_N"/>
</dbReference>
<evidence type="ECO:0000256" key="1">
    <source>
        <dbReference type="ARBA" id="ARBA00022801"/>
    </source>
</evidence>
<keyword evidence="1" id="KW-0378">Hydrolase</keyword>
<dbReference type="Gene3D" id="1.20.120.670">
    <property type="entry name" value="N-acetyl-b-d-glucoasminidase"/>
    <property type="match status" value="1"/>
</dbReference>
<evidence type="ECO:0000313" key="5">
    <source>
        <dbReference type="EMBL" id="MEQ4486189.1"/>
    </source>
</evidence>
<organism evidence="5 6">
    <name type="scientific">Cohnella silvisoli</name>
    <dbReference type="NCBI Taxonomy" id="2873699"/>
    <lineage>
        <taxon>Bacteria</taxon>
        <taxon>Bacillati</taxon>
        <taxon>Bacillota</taxon>
        <taxon>Bacilli</taxon>
        <taxon>Bacillales</taxon>
        <taxon>Paenibacillaceae</taxon>
        <taxon>Cohnella</taxon>
    </lineage>
</organism>
<dbReference type="Pfam" id="PF12971">
    <property type="entry name" value="NAGLU_N"/>
    <property type="match status" value="1"/>
</dbReference>
<dbReference type="Proteomes" id="UP001493487">
    <property type="component" value="Unassembled WGS sequence"/>
</dbReference>
<dbReference type="PANTHER" id="PTHR12872">
    <property type="entry name" value="ALPHA-N-ACETYLGLUCOSAMINIDASE"/>
    <property type="match status" value="1"/>
</dbReference>
<feature type="domain" description="Alpha-N-acetylglucosaminidase tim-barrel" evidence="2">
    <location>
        <begin position="104"/>
        <end position="425"/>
    </location>
</feature>
<protein>
    <submittedName>
        <fullName evidence="5">Alpha-N-acetylglucosaminidase</fullName>
    </submittedName>
</protein>
<dbReference type="Pfam" id="PF05089">
    <property type="entry name" value="NAGLU"/>
    <property type="match status" value="1"/>
</dbReference>
<accession>A0ABV1L1J9</accession>
<comment type="caution">
    <text evidence="5">The sequence shown here is derived from an EMBL/GenBank/DDBJ whole genome shotgun (WGS) entry which is preliminary data.</text>
</comment>
<keyword evidence="6" id="KW-1185">Reference proteome</keyword>
<dbReference type="InterPro" id="IPR024733">
    <property type="entry name" value="NAGLU_tim-barrel"/>
</dbReference>
<dbReference type="InterPro" id="IPR029018">
    <property type="entry name" value="Hex-like_dom2"/>
</dbReference>
<dbReference type="PANTHER" id="PTHR12872:SF1">
    <property type="entry name" value="ALPHA-N-ACETYLGLUCOSAMINIDASE"/>
    <property type="match status" value="1"/>
</dbReference>
<dbReference type="EMBL" id="JASKHM010000019">
    <property type="protein sequence ID" value="MEQ4486189.1"/>
    <property type="molecule type" value="Genomic_DNA"/>
</dbReference>
<feature type="domain" description="Alpha-N-acetylglucosaminidase C-terminal" evidence="4">
    <location>
        <begin position="434"/>
        <end position="695"/>
    </location>
</feature>
<proteinExistence type="predicted"/>
<evidence type="ECO:0000259" key="3">
    <source>
        <dbReference type="Pfam" id="PF12971"/>
    </source>
</evidence>
<dbReference type="RefSeq" id="WP_232189167.1">
    <property type="nucleotide sequence ID" value="NZ_JAIOAP010000018.1"/>
</dbReference>